<name>A0ACC3AJA0_9EURO</name>
<evidence type="ECO:0000313" key="2">
    <source>
        <dbReference type="Proteomes" id="UP001172386"/>
    </source>
</evidence>
<evidence type="ECO:0000313" key="1">
    <source>
        <dbReference type="EMBL" id="KAJ9663809.1"/>
    </source>
</evidence>
<sequence>MASTLPDQNVDNWLIRRARLRIDDLNVDTLPNTFYIEANIALVWPYSSSTQRLSLLLAEHDTLLNKAKGQLKVTFHGACAKEVAKTRVGIGDRVKVGLDQFELAEEHDFLSTPGKKADFDLHIRKSVTLEIVSPTQGIQHVNYVAPETPPFSPRAPQMDGETAITNTPVISESVPALRSSGRLSLNSFPGSLVDPFTEEDGFTEGRGRKRTKFARYSGAWRLADTSDEELDIQPLLSKNEPVAVETSADNSLAVLTIMANPVQSLVPDEVQGKERAPTADAVLNYQSLSDAVALNEESANLGQVNEDDDDDNDASKSSQQLPESVYAGQHAASSPITIEDEDSMPTPRLQAVLSANLPLISPLVARSQHFLQFADHLSELEESAQPDSSILALENLSQDAELDITASDTIDIGDPNIEAGMKQMLFTEEQHHVDLDLLQQQIDMEHMTDLGVEFSGEGLEDEDMYGPHPEQSSHHAEPQPEATDILEMDGNVSNGAVLSVGPGSIEPDLSRRDKSQERLLTPPATQVPVVTEPKTALVQQSTIVAFPPTPTDSQRQQSSQFGFDGIQDVNLGAGLGAPDDVIYPPTLDSTPIHRASERLLGKLPASNGFLSEYFNPQKAGDLLNVAETPQDREQSLVLEFVPESSESVPPVSHNADADVEDYEAQKMGIRGTVTPLSYYTPLASLTDHFGQVVDVMALCTANSTTPERAKTGPKDFYTSFHLADATSSKEGSTTVTAQLFRPSKSALPYAKRGDVVLLRNVKVQTKAHKPLLVSCDESAWAVFDTQSSETSTKIAGPPIEYGASEQDCARSLAEWWSNIGYVKYADFSVKSPRRAQQRPSSPRISKRPVPEGLDLRRSPRRPITVSEVGSPKHGSENIHESFSPSPGFQPQPPLTSPTDIARITPISALPAAYSPPYLSESGDEVGSENSNSKHEILRSGTDVHKTQFSSSHVLTSLLDKNVMAPRSPPARKTSVTFRDAHPAPASDFRSDASMFPSDTTTSNAASFRNGAKSAPSSVLASMSSAAPSFPIPTTPIVDRRQHDMSPDSVDPGSAHADSGSTATSVTTASSRKRYKRRSISLIHELRDGTQYIDVEETELVSVSGSETGSDIVELDENGNLEEDAEASNHGEQHDEDEHIEDDAESETARKTTIPLARSSSPIKKRGRPPKNKDRNMKLASSMSGRRAPRVTRSKAGDGPLVHELRDGTEYVDPTGDENKQQPS</sequence>
<comment type="caution">
    <text evidence="1">The sequence shown here is derived from an EMBL/GenBank/DDBJ whole genome shotgun (WGS) entry which is preliminary data.</text>
</comment>
<dbReference type="EMBL" id="JAPDRQ010000006">
    <property type="protein sequence ID" value="KAJ9663809.1"/>
    <property type="molecule type" value="Genomic_DNA"/>
</dbReference>
<gene>
    <name evidence="1" type="ORF">H2198_000569</name>
</gene>
<dbReference type="Proteomes" id="UP001172386">
    <property type="component" value="Unassembled WGS sequence"/>
</dbReference>
<reference evidence="1" key="1">
    <citation type="submission" date="2022-10" db="EMBL/GenBank/DDBJ databases">
        <title>Culturing micro-colonial fungi from biological soil crusts in the Mojave desert and describing Neophaeococcomyces mojavensis, and introducing the new genera and species Taxawa tesnikishii.</title>
        <authorList>
            <person name="Kurbessoian T."/>
            <person name="Stajich J.E."/>
        </authorList>
    </citation>
    <scope>NUCLEOTIDE SEQUENCE</scope>
    <source>
        <strain evidence="1">JES_112</strain>
    </source>
</reference>
<proteinExistence type="predicted"/>
<organism evidence="1 2">
    <name type="scientific">Neophaeococcomyces mojaviensis</name>
    <dbReference type="NCBI Taxonomy" id="3383035"/>
    <lineage>
        <taxon>Eukaryota</taxon>
        <taxon>Fungi</taxon>
        <taxon>Dikarya</taxon>
        <taxon>Ascomycota</taxon>
        <taxon>Pezizomycotina</taxon>
        <taxon>Eurotiomycetes</taxon>
        <taxon>Chaetothyriomycetidae</taxon>
        <taxon>Chaetothyriales</taxon>
        <taxon>Chaetothyriales incertae sedis</taxon>
        <taxon>Neophaeococcomyces</taxon>
    </lineage>
</organism>
<protein>
    <submittedName>
        <fullName evidence="1">Uncharacterized protein</fullName>
    </submittedName>
</protein>
<keyword evidence="2" id="KW-1185">Reference proteome</keyword>
<accession>A0ACC3AJA0</accession>